<evidence type="ECO:0000256" key="7">
    <source>
        <dbReference type="ARBA" id="ARBA00023237"/>
    </source>
</evidence>
<keyword evidence="3" id="KW-1134">Transmembrane beta strand</keyword>
<evidence type="ECO:0000256" key="3">
    <source>
        <dbReference type="ARBA" id="ARBA00022452"/>
    </source>
</evidence>
<evidence type="ECO:0000256" key="1">
    <source>
        <dbReference type="ARBA" id="ARBA00004571"/>
    </source>
</evidence>
<evidence type="ECO:0000256" key="6">
    <source>
        <dbReference type="ARBA" id="ARBA00023136"/>
    </source>
</evidence>
<dbReference type="eggNOG" id="COG2067">
    <property type="taxonomic scope" value="Bacteria"/>
</dbReference>
<feature type="signal peptide" evidence="8">
    <location>
        <begin position="1"/>
        <end position="24"/>
    </location>
</feature>
<keyword evidence="7" id="KW-0998">Cell outer membrane</keyword>
<evidence type="ECO:0000256" key="4">
    <source>
        <dbReference type="ARBA" id="ARBA00022692"/>
    </source>
</evidence>
<evidence type="ECO:0000313" key="9">
    <source>
        <dbReference type="EMBL" id="KEQ53599.1"/>
    </source>
</evidence>
<keyword evidence="4" id="KW-0812">Transmembrane</keyword>
<evidence type="ECO:0000256" key="8">
    <source>
        <dbReference type="SAM" id="SignalP"/>
    </source>
</evidence>
<dbReference type="OrthoDB" id="9922at2"/>
<dbReference type="EMBL" id="JFHR01000021">
    <property type="protein sequence ID" value="KEQ53599.1"/>
    <property type="molecule type" value="Genomic_DNA"/>
</dbReference>
<dbReference type="Proteomes" id="UP000028411">
    <property type="component" value="Unassembled WGS sequence"/>
</dbReference>
<sequence length="390" mass="41287">MRKFSVLGVGICLIGLGTAFPAHATDGYYLTGANARATGMGGVGIALPQGPEAATINPAGASFVESGFEIGAQLFILNTRTTGLFLPGNDVKGHQYQPIPDFGVNYHLNDRVTLAVTSFGGGLGQSYNKPFLPGMGFSKERANFIQAGIAPVVALKLRDNLSIGVGIGLVNEFFRARGVIVPTAQGPAQLPNHGWSHAFGVGGRFGVLWKPTPSLAIGATYMTKVRMSRLKGYDQDLLAGLGGTIDTPEQIGAGISIKPNARFALGFDFVRTNWSDVKAFSEQAGFGWRDHNIFKIGASYDLTPGLTVRAGTSLAKRHFSSDFVLANVNTPGTASRSLTFGFTKRLGEKDEITFSADYELNGKVVGTGHSAGTTLKSRYGFAGVSFSHRL</sequence>
<evidence type="ECO:0000256" key="5">
    <source>
        <dbReference type="ARBA" id="ARBA00022729"/>
    </source>
</evidence>
<keyword evidence="6" id="KW-0472">Membrane</keyword>
<dbReference type="RefSeq" id="WP_037451224.1">
    <property type="nucleotide sequence ID" value="NZ_JFHR01000021.1"/>
</dbReference>
<feature type="chain" id="PRO_5001763283" evidence="8">
    <location>
        <begin position="25"/>
        <end position="390"/>
    </location>
</feature>
<reference evidence="9 10" key="1">
    <citation type="submission" date="2014-02" db="EMBL/GenBank/DDBJ databases">
        <title>Whole genome sequence of Sphingobium chlorophenolicum NBRC 16172.</title>
        <authorList>
            <person name="Gan H.M."/>
            <person name="Gan H.Y."/>
            <person name="Chew T.H."/>
            <person name="Savka M.A."/>
        </authorList>
    </citation>
    <scope>NUCLEOTIDE SEQUENCE [LARGE SCALE GENOMIC DNA]</scope>
    <source>
        <strain evidence="9 10">NBRC 16172</strain>
    </source>
</reference>
<dbReference type="PANTHER" id="PTHR35093">
    <property type="entry name" value="OUTER MEMBRANE PROTEIN NMB0088-RELATED"/>
    <property type="match status" value="1"/>
</dbReference>
<proteinExistence type="inferred from homology"/>
<dbReference type="PANTHER" id="PTHR35093:SF8">
    <property type="entry name" value="OUTER MEMBRANE PROTEIN NMB0088-RELATED"/>
    <property type="match status" value="1"/>
</dbReference>
<comment type="subcellular location">
    <subcellularLocation>
        <location evidence="1">Cell outer membrane</location>
        <topology evidence="1">Multi-pass membrane protein</topology>
    </subcellularLocation>
</comment>
<gene>
    <name evidence="9" type="ORF">BV95_02180</name>
</gene>
<dbReference type="SUPFAM" id="SSF56935">
    <property type="entry name" value="Porins"/>
    <property type="match status" value="1"/>
</dbReference>
<comment type="similarity">
    <text evidence="2">Belongs to the OmpP1/FadL family.</text>
</comment>
<dbReference type="AlphaFoldDB" id="A0A081REH6"/>
<dbReference type="GO" id="GO:0009279">
    <property type="term" value="C:cell outer membrane"/>
    <property type="evidence" value="ECO:0007669"/>
    <property type="project" value="UniProtKB-SubCell"/>
</dbReference>
<protein>
    <submittedName>
        <fullName evidence="9">Putative fatty acid/hydrocarbon transporter</fullName>
    </submittedName>
</protein>
<keyword evidence="5 8" id="KW-0732">Signal</keyword>
<dbReference type="InterPro" id="IPR005017">
    <property type="entry name" value="OMPP1/FadL/TodX"/>
</dbReference>
<evidence type="ECO:0000256" key="2">
    <source>
        <dbReference type="ARBA" id="ARBA00008163"/>
    </source>
</evidence>
<name>A0A081REH6_SPHCR</name>
<dbReference type="Gene3D" id="2.40.160.60">
    <property type="entry name" value="Outer membrane protein transport protein (OMPP1/FadL/TodX)"/>
    <property type="match status" value="1"/>
</dbReference>
<comment type="caution">
    <text evidence="9">The sequence shown here is derived from an EMBL/GenBank/DDBJ whole genome shotgun (WGS) entry which is preliminary data.</text>
</comment>
<dbReference type="PATRIC" id="fig|46429.4.peg.2150"/>
<accession>A0A081REH6</accession>
<evidence type="ECO:0000313" key="10">
    <source>
        <dbReference type="Proteomes" id="UP000028411"/>
    </source>
</evidence>
<dbReference type="GO" id="GO:0015483">
    <property type="term" value="F:long-chain fatty acid transporting porin activity"/>
    <property type="evidence" value="ECO:0007669"/>
    <property type="project" value="TreeGrafter"/>
</dbReference>
<dbReference type="Pfam" id="PF03349">
    <property type="entry name" value="Toluene_X"/>
    <property type="match status" value="1"/>
</dbReference>
<organism evidence="9 10">
    <name type="scientific">Sphingobium chlorophenolicum</name>
    <dbReference type="NCBI Taxonomy" id="46429"/>
    <lineage>
        <taxon>Bacteria</taxon>
        <taxon>Pseudomonadati</taxon>
        <taxon>Pseudomonadota</taxon>
        <taxon>Alphaproteobacteria</taxon>
        <taxon>Sphingomonadales</taxon>
        <taxon>Sphingomonadaceae</taxon>
        <taxon>Sphingobium</taxon>
    </lineage>
</organism>